<evidence type="ECO:0000313" key="3">
    <source>
        <dbReference type="Proteomes" id="UP000291933"/>
    </source>
</evidence>
<dbReference type="EMBL" id="SDMR01000014">
    <property type="protein sequence ID" value="TBT94343.1"/>
    <property type="molecule type" value="Genomic_DNA"/>
</dbReference>
<dbReference type="AlphaFoldDB" id="A0A4Q9KIW6"/>
<protein>
    <submittedName>
        <fullName evidence="2">MFS transporter</fullName>
    </submittedName>
</protein>
<proteinExistence type="predicted"/>
<gene>
    <name evidence="2" type="ORF">ET996_10865</name>
</gene>
<keyword evidence="1" id="KW-1133">Transmembrane helix</keyword>
<comment type="caution">
    <text evidence="2">The sequence shown here is derived from an EMBL/GenBank/DDBJ whole genome shotgun (WGS) entry which is preliminary data.</text>
</comment>
<dbReference type="OrthoDB" id="9814088at2"/>
<dbReference type="SUPFAM" id="SSF103473">
    <property type="entry name" value="MFS general substrate transporter"/>
    <property type="match status" value="1"/>
</dbReference>
<keyword evidence="3" id="KW-1185">Reference proteome</keyword>
<keyword evidence="1" id="KW-0472">Membrane</keyword>
<organism evidence="2 3">
    <name type="scientific">Propioniciclava tarda</name>
    <dbReference type="NCBI Taxonomy" id="433330"/>
    <lineage>
        <taxon>Bacteria</taxon>
        <taxon>Bacillati</taxon>
        <taxon>Actinomycetota</taxon>
        <taxon>Actinomycetes</taxon>
        <taxon>Propionibacteriales</taxon>
        <taxon>Propionibacteriaceae</taxon>
        <taxon>Propioniciclava</taxon>
    </lineage>
</organism>
<dbReference type="PANTHER" id="PTHR23542:SF1">
    <property type="entry name" value="MAJOR FACILITATOR SUPERFAMILY (MFS) PROFILE DOMAIN-CONTAINING PROTEIN"/>
    <property type="match status" value="1"/>
</dbReference>
<dbReference type="PANTHER" id="PTHR23542">
    <property type="match status" value="1"/>
</dbReference>
<dbReference type="Gene3D" id="1.20.1250.20">
    <property type="entry name" value="MFS general substrate transporter like domains"/>
    <property type="match status" value="1"/>
</dbReference>
<feature type="transmembrane region" description="Helical" evidence="1">
    <location>
        <begin position="297"/>
        <end position="321"/>
    </location>
</feature>
<keyword evidence="1" id="KW-0812">Transmembrane</keyword>
<dbReference type="GO" id="GO:0022857">
    <property type="term" value="F:transmembrane transporter activity"/>
    <property type="evidence" value="ECO:0007669"/>
    <property type="project" value="InterPro"/>
</dbReference>
<evidence type="ECO:0000313" key="2">
    <source>
        <dbReference type="EMBL" id="TBT94343.1"/>
    </source>
</evidence>
<reference evidence="2 3" key="1">
    <citation type="submission" date="2019-01" db="EMBL/GenBank/DDBJ databases">
        <title>Lactibacter flavus gen. nov., sp. nov., a novel bacterium of the family Propionibacteriaceae isolated from raw milk and dairy products.</title>
        <authorList>
            <person name="Huptas C."/>
            <person name="Wenning M."/>
            <person name="Breitenwieser F."/>
            <person name="Doll E."/>
            <person name="Von Neubeck M."/>
            <person name="Busse H.-J."/>
            <person name="Scherer S."/>
        </authorList>
    </citation>
    <scope>NUCLEOTIDE SEQUENCE [LARGE SCALE GENOMIC DNA]</scope>
    <source>
        <strain evidence="2 3">DSM 22130</strain>
    </source>
</reference>
<dbReference type="InterPro" id="IPR011701">
    <property type="entry name" value="MFS"/>
</dbReference>
<dbReference type="RefSeq" id="WP_131172586.1">
    <property type="nucleotide sequence ID" value="NZ_FXTL01000014.1"/>
</dbReference>
<feature type="transmembrane region" description="Helical" evidence="1">
    <location>
        <begin position="364"/>
        <end position="385"/>
    </location>
</feature>
<accession>A0A4Q9KIW6</accession>
<sequence length="395" mass="42533">MRSQLADRWRDYVGKYGPINRVTLRPTGRTDPDTGETIQARITPAAVRALRSDPSAALLWGLEVFDEAAGTAEPAALLRQRVVVTRQPVRGVDNAFDGLSVVLDTMGAVDLDAISHLTGTDVDTVVAELGDAIYQLPGTDSWQTREYLSGNVRKKLHQARVADLETPGHWQRNIDALQTVMPADLQAGDLSPRIGAVWISAEDHQQFLRDTLDLPRVRVDHVPGVGRAVENGSWGVKATEEWGTPRLDAGSIFEHLARQRPIAIFDTDPDKKRIYNPVASAAAIEKGRLLQERCDPWVLSLLLAVMGLCCAPAIAAAAEAISHAVPEARRGDAMGWQGTFSTLGNAVAPPFVGFAIDHGGWQQGFWVAGMGGAVAVGIAAALLAFGRRRAARAVV</sequence>
<evidence type="ECO:0000256" key="1">
    <source>
        <dbReference type="SAM" id="Phobius"/>
    </source>
</evidence>
<dbReference type="InterPro" id="IPR036259">
    <property type="entry name" value="MFS_trans_sf"/>
</dbReference>
<name>A0A4Q9KIW6_PROTD</name>
<dbReference type="Proteomes" id="UP000291933">
    <property type="component" value="Unassembled WGS sequence"/>
</dbReference>
<dbReference type="Pfam" id="PF07690">
    <property type="entry name" value="MFS_1"/>
    <property type="match status" value="1"/>
</dbReference>